<dbReference type="Proteomes" id="UP000204221">
    <property type="component" value="Chromosome"/>
</dbReference>
<dbReference type="PANTHER" id="PTHR43132:SF6">
    <property type="entry name" value="HTH-TYPE TRANSCRIPTIONAL REPRESSOR CZRA"/>
    <property type="match status" value="1"/>
</dbReference>
<dbReference type="RefSeq" id="WP_157736892.1">
    <property type="nucleotide sequence ID" value="NZ_CP022521.1"/>
</dbReference>
<organism evidence="1 2">
    <name type="scientific">Actinoalloteichus hoggarensis</name>
    <dbReference type="NCBI Taxonomy" id="1470176"/>
    <lineage>
        <taxon>Bacteria</taxon>
        <taxon>Bacillati</taxon>
        <taxon>Actinomycetota</taxon>
        <taxon>Actinomycetes</taxon>
        <taxon>Pseudonocardiales</taxon>
        <taxon>Pseudonocardiaceae</taxon>
        <taxon>Actinoalloteichus</taxon>
    </lineage>
</organism>
<dbReference type="InterPro" id="IPR036390">
    <property type="entry name" value="WH_DNA-bd_sf"/>
</dbReference>
<name>A0A221W610_9PSEU</name>
<proteinExistence type="predicted"/>
<dbReference type="AlphaFoldDB" id="A0A221W610"/>
<dbReference type="KEGG" id="ahg:AHOG_17630"/>
<evidence type="ECO:0000313" key="2">
    <source>
        <dbReference type="Proteomes" id="UP000204221"/>
    </source>
</evidence>
<dbReference type="CDD" id="cd00090">
    <property type="entry name" value="HTH_ARSR"/>
    <property type="match status" value="1"/>
</dbReference>
<dbReference type="InterPro" id="IPR051011">
    <property type="entry name" value="Metal_resp_trans_reg"/>
</dbReference>
<dbReference type="OrthoDB" id="3808065at2"/>
<dbReference type="InterPro" id="IPR036388">
    <property type="entry name" value="WH-like_DNA-bd_sf"/>
</dbReference>
<dbReference type="InterPro" id="IPR011991">
    <property type="entry name" value="ArsR-like_HTH"/>
</dbReference>
<dbReference type="Gene3D" id="1.10.10.10">
    <property type="entry name" value="Winged helix-like DNA-binding domain superfamily/Winged helix DNA-binding domain"/>
    <property type="match status" value="1"/>
</dbReference>
<gene>
    <name evidence="1" type="ORF">AHOG_17630</name>
</gene>
<dbReference type="SUPFAM" id="SSF46785">
    <property type="entry name" value="Winged helix' DNA-binding domain"/>
    <property type="match status" value="1"/>
</dbReference>
<dbReference type="EMBL" id="CP022521">
    <property type="protein sequence ID" value="ASO21151.1"/>
    <property type="molecule type" value="Genomic_DNA"/>
</dbReference>
<reference evidence="1 2" key="1">
    <citation type="submission" date="2017-07" db="EMBL/GenBank/DDBJ databases">
        <title>Complete genome sequence of Actinoalloteichus hoggarensis DSM 45943, type strain of Actinoalloteichus hoggarensis.</title>
        <authorList>
            <person name="Ruckert C."/>
            <person name="Nouioui I."/>
            <person name="Willmese J."/>
            <person name="van Wezel G."/>
            <person name="Klenk H.-P."/>
            <person name="Kalinowski J."/>
            <person name="Zotchev S.B."/>
        </authorList>
    </citation>
    <scope>NUCLEOTIDE SEQUENCE [LARGE SCALE GENOMIC DNA]</scope>
    <source>
        <strain evidence="1 2">DSM 45943</strain>
    </source>
</reference>
<accession>A0A221W610</accession>
<protein>
    <submittedName>
        <fullName evidence="1">Helix-turn-helix domain protein</fullName>
    </submittedName>
</protein>
<dbReference type="PANTHER" id="PTHR43132">
    <property type="entry name" value="ARSENICAL RESISTANCE OPERON REPRESSOR ARSR-RELATED"/>
    <property type="match status" value="1"/>
</dbReference>
<sequence>MTVRLEFERADLLNIRLAAAADPMWELTFGVRRLRPTHGVDPRYAQWHHGVRTRSAAQSVAQRTLAMAWNLMCPEQDTAVQTMSADRLRTGCAFLAEASSGPAAATACPLPAWVARLAASGEDRPRQWTTIAQRAYELVVRPHWTTVADLVSADRLARGRTMVDRGVGDLLAGLPGVIRWDGTVLELRSSRDRTVRLGGAGLTLVPSYFCGAVPTLATGPERTAALVYPVGWPGPIGSTPPDDDRLEVLFGRTRARCLRLLRSPHTTSMLAAAASVSLGTASRHATALRKAGMITSSRRGGAVLHRVTPLGLAVLAGRHSG</sequence>
<evidence type="ECO:0000313" key="1">
    <source>
        <dbReference type="EMBL" id="ASO21151.1"/>
    </source>
</evidence>
<keyword evidence="2" id="KW-1185">Reference proteome</keyword>